<feature type="compositionally biased region" description="Basic and acidic residues" evidence="4">
    <location>
        <begin position="688"/>
        <end position="700"/>
    </location>
</feature>
<dbReference type="PANTHER" id="PTHR12687:SF4">
    <property type="entry name" value="NUCLEOLAR COMPLEX PROTEIN 2 HOMOLOG"/>
    <property type="match status" value="1"/>
</dbReference>
<evidence type="ECO:0008006" key="7">
    <source>
        <dbReference type="Google" id="ProtNLM"/>
    </source>
</evidence>
<dbReference type="GO" id="GO:0005654">
    <property type="term" value="C:nucleoplasm"/>
    <property type="evidence" value="ECO:0007669"/>
    <property type="project" value="TreeGrafter"/>
</dbReference>
<sequence length="784" mass="88414">MMSDLVDSAGESLPKSRQTAAEHVKQLQRLQEKDPDFYQYLKENDKELLEFNDEDITEDEVSDLEDVDSKVTAEKLQTRGPKVITTTNVDTWCTSIKEKRSLGAIRSMLQAFRTACHHGDDADDGSGLKFTILSSSVFNKIMVFALNEMDGILRELLEAPSTGGKRETVLDLMTTKAWKAHGSLMRLYLGNALQILNEMTDEQMISFTLKRIKASAVFLGAFPVLLRKYIRVVLHTWGTGTGALPVVSFLFLRDLCVRLGSDCLDSCLKGVYKAYVMNCKLPKHISRSKLQHINFLGNCISELYGLDPISAYQHAFVSIRQLAVILRGAINERGPQVMLNQVFSSPNKPSCAGNAWLSLSITVLNFLFLQKVVKGKKKGKNQQESSKLSKKQVEKTYQKVYDWQFLFCLELWTKVICAYNSEADFGPLAYPLTQIISGVASLVPSARYFPLRLRCIKMLNRIAGANGTFIPVNTLLLDMLDMKELNRPPTSGVGKSVDMRSVKQLDKLTLKTRAFQEACIHVVVEELAEHLAQWSYSLAFFELSFIPLVRLRSFCKSTKVDRFRREIRELIHQLEANCDFTVSRRNGIGLSPSDLAATSLEADKKSKDSPLLQFVSNLRLRVQQRDDSIVESSVLVGSESSVFSTKFSEADQQAYEGDEEEGAAAFSSSWMPDKKSKSTKQKPKLLKKHEGEHEHNRALDNEDVVEDLVLSSDEDNDEEDNNNDAYGHDEAMITNYSPDGQESHEGKAKKIKKRKRRNLPTQNRKKEMAGGKSKRKDRPVRNRS</sequence>
<dbReference type="GO" id="GO:0042273">
    <property type="term" value="P:ribosomal large subunit biogenesis"/>
    <property type="evidence" value="ECO:0007669"/>
    <property type="project" value="TreeGrafter"/>
</dbReference>
<gene>
    <name evidence="5" type="ORF">KFK09_028939</name>
</gene>
<comment type="similarity">
    <text evidence="2">Belongs to the NOC2 family.</text>
</comment>
<evidence type="ECO:0000256" key="2">
    <source>
        <dbReference type="ARBA" id="ARBA00005907"/>
    </source>
</evidence>
<dbReference type="PANTHER" id="PTHR12687">
    <property type="entry name" value="NUCLEOLAR COMPLEX 2 AND RAD4-RELATED"/>
    <property type="match status" value="1"/>
</dbReference>
<evidence type="ECO:0000256" key="4">
    <source>
        <dbReference type="SAM" id="MobiDB-lite"/>
    </source>
</evidence>
<keyword evidence="6" id="KW-1185">Reference proteome</keyword>
<feature type="region of interest" description="Disordered" evidence="4">
    <location>
        <begin position="653"/>
        <end position="784"/>
    </location>
</feature>
<keyword evidence="3" id="KW-0539">Nucleus</keyword>
<dbReference type="InterPro" id="IPR005343">
    <property type="entry name" value="Noc2"/>
</dbReference>
<accession>A0A8T3A3V2</accession>
<dbReference type="AlphaFoldDB" id="A0A8T3A3V2"/>
<feature type="compositionally biased region" description="Acidic residues" evidence="4">
    <location>
        <begin position="701"/>
        <end position="722"/>
    </location>
</feature>
<protein>
    <recommendedName>
        <fullName evidence="7">Nucleolar complex protein 2-like protein</fullName>
    </recommendedName>
</protein>
<organism evidence="5 6">
    <name type="scientific">Dendrobium nobile</name>
    <name type="common">Orchid</name>
    <dbReference type="NCBI Taxonomy" id="94219"/>
    <lineage>
        <taxon>Eukaryota</taxon>
        <taxon>Viridiplantae</taxon>
        <taxon>Streptophyta</taxon>
        <taxon>Embryophyta</taxon>
        <taxon>Tracheophyta</taxon>
        <taxon>Spermatophyta</taxon>
        <taxon>Magnoliopsida</taxon>
        <taxon>Liliopsida</taxon>
        <taxon>Asparagales</taxon>
        <taxon>Orchidaceae</taxon>
        <taxon>Epidendroideae</taxon>
        <taxon>Malaxideae</taxon>
        <taxon>Dendrobiinae</taxon>
        <taxon>Dendrobium</taxon>
    </lineage>
</organism>
<feature type="compositionally biased region" description="Basic residues" evidence="4">
    <location>
        <begin position="749"/>
        <end position="758"/>
    </location>
</feature>
<comment type="subcellular location">
    <subcellularLocation>
        <location evidence="1">Nucleus</location>
    </subcellularLocation>
</comment>
<proteinExistence type="inferred from homology"/>
<evidence type="ECO:0000313" key="6">
    <source>
        <dbReference type="Proteomes" id="UP000829196"/>
    </source>
</evidence>
<comment type="caution">
    <text evidence="5">The sequence shown here is derived from an EMBL/GenBank/DDBJ whole genome shotgun (WGS) entry which is preliminary data.</text>
</comment>
<feature type="compositionally biased region" description="Basic residues" evidence="4">
    <location>
        <begin position="677"/>
        <end position="687"/>
    </location>
</feature>
<dbReference type="OrthoDB" id="10266662at2759"/>
<evidence type="ECO:0000256" key="3">
    <source>
        <dbReference type="ARBA" id="ARBA00023242"/>
    </source>
</evidence>
<dbReference type="GO" id="GO:0030691">
    <property type="term" value="C:Noc2p-Noc3p complex"/>
    <property type="evidence" value="ECO:0007669"/>
    <property type="project" value="TreeGrafter"/>
</dbReference>
<evidence type="ECO:0000256" key="1">
    <source>
        <dbReference type="ARBA" id="ARBA00004123"/>
    </source>
</evidence>
<dbReference type="SMR" id="A0A8T3A3V2"/>
<dbReference type="Proteomes" id="UP000829196">
    <property type="component" value="Unassembled WGS sequence"/>
</dbReference>
<dbReference type="EMBL" id="JAGYWB010000019">
    <property type="protein sequence ID" value="KAI0489098.1"/>
    <property type="molecule type" value="Genomic_DNA"/>
</dbReference>
<feature type="region of interest" description="Disordered" evidence="4">
    <location>
        <begin position="1"/>
        <end position="28"/>
    </location>
</feature>
<dbReference type="Pfam" id="PF03715">
    <property type="entry name" value="Noc2"/>
    <property type="match status" value="1"/>
</dbReference>
<name>A0A8T3A3V2_DENNO</name>
<evidence type="ECO:0000313" key="5">
    <source>
        <dbReference type="EMBL" id="KAI0489098.1"/>
    </source>
</evidence>
<dbReference type="GO" id="GO:0005730">
    <property type="term" value="C:nucleolus"/>
    <property type="evidence" value="ECO:0007669"/>
    <property type="project" value="TreeGrafter"/>
</dbReference>
<feature type="compositionally biased region" description="Basic residues" evidence="4">
    <location>
        <begin position="772"/>
        <end position="784"/>
    </location>
</feature>
<reference evidence="5" key="1">
    <citation type="journal article" date="2022" name="Front. Genet.">
        <title>Chromosome-Scale Assembly of the Dendrobium nobile Genome Provides Insights Into the Molecular Mechanism of the Biosynthesis of the Medicinal Active Ingredient of Dendrobium.</title>
        <authorList>
            <person name="Xu Q."/>
            <person name="Niu S.-C."/>
            <person name="Li K.-L."/>
            <person name="Zheng P.-J."/>
            <person name="Zhang X.-J."/>
            <person name="Jia Y."/>
            <person name="Liu Y."/>
            <person name="Niu Y.-X."/>
            <person name="Yu L.-H."/>
            <person name="Chen D.-F."/>
            <person name="Zhang G.-Q."/>
        </authorList>
    </citation>
    <scope>NUCLEOTIDE SEQUENCE</scope>
    <source>
        <tissue evidence="5">Leaf</tissue>
    </source>
</reference>
<dbReference type="GO" id="GO:0030690">
    <property type="term" value="C:Noc1p-Noc2p complex"/>
    <property type="evidence" value="ECO:0007669"/>
    <property type="project" value="TreeGrafter"/>
</dbReference>